<gene>
    <name evidence="9 11" type="primary">ruvB</name>
    <name evidence="11" type="ORF">HY768_09405</name>
</gene>
<evidence type="ECO:0000256" key="2">
    <source>
        <dbReference type="ARBA" id="ARBA00022741"/>
    </source>
</evidence>
<keyword evidence="6 9" id="KW-0238">DNA-binding</keyword>
<dbReference type="Gene3D" id="1.10.8.60">
    <property type="match status" value="1"/>
</dbReference>
<evidence type="ECO:0000256" key="5">
    <source>
        <dbReference type="ARBA" id="ARBA00022840"/>
    </source>
</evidence>
<comment type="caution">
    <text evidence="11">The sequence shown here is derived from an EMBL/GenBank/DDBJ whole genome shotgun (WGS) entry which is preliminary data.</text>
</comment>
<dbReference type="InterPro" id="IPR003593">
    <property type="entry name" value="AAA+_ATPase"/>
</dbReference>
<evidence type="ECO:0000313" key="12">
    <source>
        <dbReference type="Proteomes" id="UP000736328"/>
    </source>
</evidence>
<organism evidence="11 12">
    <name type="scientific">candidate division TA06 bacterium</name>
    <dbReference type="NCBI Taxonomy" id="2250710"/>
    <lineage>
        <taxon>Bacteria</taxon>
        <taxon>Bacteria division TA06</taxon>
    </lineage>
</organism>
<feature type="region of interest" description="Large ATPase domain (RuvB-L)" evidence="9">
    <location>
        <begin position="2"/>
        <end position="182"/>
    </location>
</feature>
<feature type="binding site" evidence="9">
    <location>
        <position position="66"/>
    </location>
    <ligand>
        <name>ATP</name>
        <dbReference type="ChEBI" id="CHEBI:30616"/>
    </ligand>
</feature>
<dbReference type="InterPro" id="IPR008823">
    <property type="entry name" value="RuvB_wg_C"/>
</dbReference>
<evidence type="ECO:0000256" key="4">
    <source>
        <dbReference type="ARBA" id="ARBA00022801"/>
    </source>
</evidence>
<dbReference type="Pfam" id="PF05496">
    <property type="entry name" value="RuvB_N"/>
    <property type="match status" value="1"/>
</dbReference>
<keyword evidence="1 9" id="KW-0963">Cytoplasm</keyword>
<reference evidence="11" key="1">
    <citation type="submission" date="2020-07" db="EMBL/GenBank/DDBJ databases">
        <title>Huge and variable diversity of episymbiotic CPR bacteria and DPANN archaea in groundwater ecosystems.</title>
        <authorList>
            <person name="He C.Y."/>
            <person name="Keren R."/>
            <person name="Whittaker M."/>
            <person name="Farag I.F."/>
            <person name="Doudna J."/>
            <person name="Cate J.H.D."/>
            <person name="Banfield J.F."/>
        </authorList>
    </citation>
    <scope>NUCLEOTIDE SEQUENCE</scope>
    <source>
        <strain evidence="11">NC_groundwater_1520_Pr4_B-0.1um_53_5</strain>
    </source>
</reference>
<dbReference type="GO" id="GO:0006310">
    <property type="term" value="P:DNA recombination"/>
    <property type="evidence" value="ECO:0007669"/>
    <property type="project" value="UniProtKB-UniRule"/>
</dbReference>
<keyword evidence="4 9" id="KW-0378">Hydrolase</keyword>
<dbReference type="CDD" id="cd00009">
    <property type="entry name" value="AAA"/>
    <property type="match status" value="1"/>
</dbReference>
<evidence type="ECO:0000256" key="3">
    <source>
        <dbReference type="ARBA" id="ARBA00022763"/>
    </source>
</evidence>
<keyword evidence="7 9" id="KW-0233">DNA recombination</keyword>
<feature type="binding site" evidence="9">
    <location>
        <begin position="129"/>
        <end position="131"/>
    </location>
    <ligand>
        <name>ATP</name>
        <dbReference type="ChEBI" id="CHEBI:30616"/>
    </ligand>
</feature>
<dbReference type="GO" id="GO:0005524">
    <property type="term" value="F:ATP binding"/>
    <property type="evidence" value="ECO:0007669"/>
    <property type="project" value="UniProtKB-UniRule"/>
</dbReference>
<feature type="binding site" evidence="9">
    <location>
        <position position="219"/>
    </location>
    <ligand>
        <name>ATP</name>
        <dbReference type="ChEBI" id="CHEBI:30616"/>
    </ligand>
</feature>
<evidence type="ECO:0000256" key="9">
    <source>
        <dbReference type="HAMAP-Rule" id="MF_00016"/>
    </source>
</evidence>
<comment type="domain">
    <text evidence="9">Has 3 domains, the large (RuvB-L) and small ATPase (RuvB-S) domains and the C-terminal head (RuvB-H) domain. The head domain binds DNA, while the ATPase domains jointly bind ATP, ADP or are empty depending on the state of the subunit in the translocation cycle. During a single DNA translocation step the structure of each domain remains the same, but their relative positions change.</text>
</comment>
<protein>
    <recommendedName>
        <fullName evidence="9">Holliday junction branch migration complex subunit RuvB</fullName>
        <ecNumber evidence="9">3.6.4.-</ecNumber>
    </recommendedName>
</protein>
<dbReference type="GO" id="GO:0009378">
    <property type="term" value="F:four-way junction helicase activity"/>
    <property type="evidence" value="ECO:0007669"/>
    <property type="project" value="InterPro"/>
</dbReference>
<dbReference type="InterPro" id="IPR041445">
    <property type="entry name" value="AAA_lid_4"/>
</dbReference>
<dbReference type="Gene3D" id="1.10.10.10">
    <property type="entry name" value="Winged helix-like DNA-binding domain superfamily/Winged helix DNA-binding domain"/>
    <property type="match status" value="1"/>
</dbReference>
<dbReference type="GO" id="GO:0005737">
    <property type="term" value="C:cytoplasm"/>
    <property type="evidence" value="ECO:0007669"/>
    <property type="project" value="UniProtKB-SubCell"/>
</dbReference>
<comment type="subcellular location">
    <subcellularLocation>
        <location evidence="9">Cytoplasm</location>
    </subcellularLocation>
</comment>
<dbReference type="InterPro" id="IPR027417">
    <property type="entry name" value="P-loop_NTPase"/>
</dbReference>
<feature type="binding site" evidence="9">
    <location>
        <position position="316"/>
    </location>
    <ligand>
        <name>DNA</name>
        <dbReference type="ChEBI" id="CHEBI:16991"/>
    </ligand>
</feature>
<evidence type="ECO:0000313" key="11">
    <source>
        <dbReference type="EMBL" id="MBI4727414.1"/>
    </source>
</evidence>
<dbReference type="NCBIfam" id="NF000868">
    <property type="entry name" value="PRK00080.1"/>
    <property type="match status" value="1"/>
</dbReference>
<feature type="region of interest" description="Small ATPAse domain (RuvB-S)" evidence="9">
    <location>
        <begin position="183"/>
        <end position="253"/>
    </location>
</feature>
<feature type="domain" description="AAA+ ATPase" evidence="10">
    <location>
        <begin position="52"/>
        <end position="183"/>
    </location>
</feature>
<evidence type="ECO:0000256" key="6">
    <source>
        <dbReference type="ARBA" id="ARBA00023125"/>
    </source>
</evidence>
<keyword evidence="11" id="KW-0347">Helicase</keyword>
<dbReference type="EMBL" id="JACQXR010000123">
    <property type="protein sequence ID" value="MBI4727414.1"/>
    <property type="molecule type" value="Genomic_DNA"/>
</dbReference>
<dbReference type="SUPFAM" id="SSF46785">
    <property type="entry name" value="Winged helix' DNA-binding domain"/>
    <property type="match status" value="1"/>
</dbReference>
<feature type="binding site" evidence="9">
    <location>
        <position position="67"/>
    </location>
    <ligand>
        <name>ATP</name>
        <dbReference type="ChEBI" id="CHEBI:30616"/>
    </ligand>
</feature>
<comment type="similarity">
    <text evidence="9">Belongs to the RuvB family.</text>
</comment>
<dbReference type="EC" id="3.6.4.-" evidence="9"/>
<dbReference type="SUPFAM" id="SSF52540">
    <property type="entry name" value="P-loop containing nucleoside triphosphate hydrolases"/>
    <property type="match status" value="1"/>
</dbReference>
<feature type="binding site" evidence="9">
    <location>
        <position position="67"/>
    </location>
    <ligand>
        <name>Mg(2+)</name>
        <dbReference type="ChEBI" id="CHEBI:18420"/>
    </ligand>
</feature>
<comment type="catalytic activity">
    <reaction evidence="9">
        <text>ATP + H2O = ADP + phosphate + H(+)</text>
        <dbReference type="Rhea" id="RHEA:13065"/>
        <dbReference type="ChEBI" id="CHEBI:15377"/>
        <dbReference type="ChEBI" id="CHEBI:15378"/>
        <dbReference type="ChEBI" id="CHEBI:30616"/>
        <dbReference type="ChEBI" id="CHEBI:43474"/>
        <dbReference type="ChEBI" id="CHEBI:456216"/>
    </reaction>
</comment>
<dbReference type="InterPro" id="IPR008824">
    <property type="entry name" value="RuvB-like_N"/>
</dbReference>
<accession>A0A933MK75</accession>
<dbReference type="Proteomes" id="UP000736328">
    <property type="component" value="Unassembled WGS sequence"/>
</dbReference>
<evidence type="ECO:0000256" key="8">
    <source>
        <dbReference type="ARBA" id="ARBA00023204"/>
    </source>
</evidence>
<comment type="function">
    <text evidence="9">The RuvA-RuvB-RuvC complex processes Holliday junction (HJ) DNA during genetic recombination and DNA repair, while the RuvA-RuvB complex plays an important role in the rescue of blocked DNA replication forks via replication fork reversal (RFR). RuvA specifically binds to HJ cruciform DNA, conferring on it an open structure. The RuvB hexamer acts as an ATP-dependent pump, pulling dsDNA into and through the RuvAB complex. RuvB forms 2 homohexamers on either side of HJ DNA bound by 1 or 2 RuvA tetramers; 4 subunits per hexamer contact DNA at a time. Coordinated motions by a converter formed by DNA-disengaged RuvB subunits stimulates ATP hydrolysis and nucleotide exchange. Immobilization of the converter enables RuvB to convert the ATP-contained energy into a lever motion, pulling 2 nucleotides of DNA out of the RuvA tetramer per ATP hydrolyzed, thus driving DNA branch migration. The RuvB motors rotate together with the DNA substrate, which together with the progressing nucleotide cycle form the mechanistic basis for DNA recombination by continuous HJ branch migration. Branch migration allows RuvC to scan DNA until it finds its consensus sequence, where it cleaves and resolves cruciform DNA.</text>
</comment>
<feature type="binding site" evidence="9">
    <location>
        <position position="68"/>
    </location>
    <ligand>
        <name>ATP</name>
        <dbReference type="ChEBI" id="CHEBI:30616"/>
    </ligand>
</feature>
<sequence length="338" mass="37570">MTDKITIPDILEGDLEFDSSVRPQTFSDFVGQDKIKSNLKVFIQAAQGRGEAIDHMLFCGPPGLGKTTLAQIIANEMGVQIKATTGPVLERPADLAGILTNLQEHDVLFIDEIHRINRMVEEYIYPAMEDYCLDIMIDKGPSARSVRLNLPKFTLIGATTRAGLLTAPMRTRFGMINRLDYYTHANLEQIITRSAQILKVDITEKGAKEIAKRSRGTPRVANRLLRRVRDFAQVESDGKITDQVADSALLRLEVDALGLDDMDKRILEAIIKKFNGGPVGLNTLAVAVSEEADTLEEVYEPYLIQEGFLKRTPRGREATDLAYRHLGLSSGNKQTAML</sequence>
<dbReference type="InterPro" id="IPR036390">
    <property type="entry name" value="WH_DNA-bd_sf"/>
</dbReference>
<dbReference type="GO" id="GO:0048476">
    <property type="term" value="C:Holliday junction resolvase complex"/>
    <property type="evidence" value="ECO:0007669"/>
    <property type="project" value="UniProtKB-UniRule"/>
</dbReference>
<dbReference type="Pfam" id="PF17864">
    <property type="entry name" value="AAA_lid_4"/>
    <property type="match status" value="1"/>
</dbReference>
<dbReference type="PANTHER" id="PTHR42848:SF1">
    <property type="entry name" value="HOLLIDAY JUNCTION BRANCH MIGRATION COMPLEX SUBUNIT RUVB"/>
    <property type="match status" value="1"/>
</dbReference>
<feature type="binding site" evidence="9">
    <location>
        <position position="22"/>
    </location>
    <ligand>
        <name>ATP</name>
        <dbReference type="ChEBI" id="CHEBI:30616"/>
    </ligand>
</feature>
<keyword evidence="3 9" id="KW-0227">DNA damage</keyword>
<evidence type="ECO:0000256" key="7">
    <source>
        <dbReference type="ARBA" id="ARBA00023172"/>
    </source>
</evidence>
<dbReference type="PANTHER" id="PTHR42848">
    <property type="match status" value="1"/>
</dbReference>
<feature type="binding site" evidence="9">
    <location>
        <position position="182"/>
    </location>
    <ligand>
        <name>ATP</name>
        <dbReference type="ChEBI" id="CHEBI:30616"/>
    </ligand>
</feature>
<keyword evidence="5 9" id="KW-0067">ATP-binding</keyword>
<comment type="subunit">
    <text evidence="9">Homohexamer. Forms an RuvA(8)-RuvB(12)-Holliday junction (HJ) complex. HJ DNA is sandwiched between 2 RuvA tetramers; dsDNA enters through RuvA and exits via RuvB. An RuvB hexamer assembles on each DNA strand where it exits the tetramer. Each RuvB hexamer is contacted by two RuvA subunits (via domain III) on 2 adjacent RuvB subunits; this complex drives branch migration. In the full resolvosome a probable DNA-RuvA(4)-RuvB(12)-RuvC(2) complex forms which resolves the HJ.</text>
</comment>
<dbReference type="AlphaFoldDB" id="A0A933MK75"/>
<evidence type="ECO:0000259" key="10">
    <source>
        <dbReference type="SMART" id="SM00382"/>
    </source>
</evidence>
<feature type="region of interest" description="Head domain (RuvB-H)" evidence="9">
    <location>
        <begin position="256"/>
        <end position="338"/>
    </location>
</feature>
<dbReference type="NCBIfam" id="TIGR00635">
    <property type="entry name" value="ruvB"/>
    <property type="match status" value="1"/>
</dbReference>
<dbReference type="GO" id="GO:0016787">
    <property type="term" value="F:hydrolase activity"/>
    <property type="evidence" value="ECO:0007669"/>
    <property type="project" value="UniProtKB-KW"/>
</dbReference>
<feature type="binding site" evidence="9">
    <location>
        <position position="172"/>
    </location>
    <ligand>
        <name>ATP</name>
        <dbReference type="ChEBI" id="CHEBI:30616"/>
    </ligand>
</feature>
<name>A0A933MK75_UNCT6</name>
<proteinExistence type="inferred from homology"/>
<keyword evidence="8 9" id="KW-0234">DNA repair</keyword>
<evidence type="ECO:0000256" key="1">
    <source>
        <dbReference type="ARBA" id="ARBA00022490"/>
    </source>
</evidence>
<dbReference type="GO" id="GO:0000400">
    <property type="term" value="F:four-way junction DNA binding"/>
    <property type="evidence" value="ECO:0007669"/>
    <property type="project" value="UniProtKB-UniRule"/>
</dbReference>
<dbReference type="Gene3D" id="3.40.50.300">
    <property type="entry name" value="P-loop containing nucleotide triphosphate hydrolases"/>
    <property type="match status" value="1"/>
</dbReference>
<feature type="binding site" evidence="9">
    <location>
        <position position="63"/>
    </location>
    <ligand>
        <name>ATP</name>
        <dbReference type="ChEBI" id="CHEBI:30616"/>
    </ligand>
</feature>
<dbReference type="Pfam" id="PF05491">
    <property type="entry name" value="WHD_RuvB"/>
    <property type="match status" value="1"/>
</dbReference>
<feature type="binding site" evidence="9">
    <location>
        <position position="311"/>
    </location>
    <ligand>
        <name>DNA</name>
        <dbReference type="ChEBI" id="CHEBI:16991"/>
    </ligand>
</feature>
<dbReference type="InterPro" id="IPR004605">
    <property type="entry name" value="DNA_helicase_Holl-junc_RuvB"/>
</dbReference>
<keyword evidence="2 9" id="KW-0547">Nucleotide-binding</keyword>
<dbReference type="InterPro" id="IPR036388">
    <property type="entry name" value="WH-like_DNA-bd_sf"/>
</dbReference>
<dbReference type="HAMAP" id="MF_00016">
    <property type="entry name" value="DNA_HJ_migration_RuvB"/>
    <property type="match status" value="1"/>
</dbReference>
<dbReference type="GO" id="GO:0006281">
    <property type="term" value="P:DNA repair"/>
    <property type="evidence" value="ECO:0007669"/>
    <property type="project" value="UniProtKB-UniRule"/>
</dbReference>
<comment type="caution">
    <text evidence="9">Lacks conserved residue(s) required for the propagation of feature annotation.</text>
</comment>
<dbReference type="SMART" id="SM00382">
    <property type="entry name" value="AAA"/>
    <property type="match status" value="1"/>
</dbReference>